<comment type="caution">
    <text evidence="5">The sequence shown here is derived from an EMBL/GenBank/DDBJ whole genome shotgun (WGS) entry which is preliminary data.</text>
</comment>
<dbReference type="InterPro" id="IPR016140">
    <property type="entry name" value="Bifunc_inhib/LTP/seed_store"/>
</dbReference>
<keyword evidence="3" id="KW-0732">Signal</keyword>
<evidence type="ECO:0000313" key="6">
    <source>
        <dbReference type="Proteomes" id="UP001151287"/>
    </source>
</evidence>
<dbReference type="AlphaFoldDB" id="A0A9Q0CRJ4"/>
<comment type="subcellular location">
    <subcellularLocation>
        <location evidence="1">Secreted</location>
    </subcellularLocation>
</comment>
<evidence type="ECO:0000256" key="1">
    <source>
        <dbReference type="ARBA" id="ARBA00004613"/>
    </source>
</evidence>
<evidence type="ECO:0000259" key="4">
    <source>
        <dbReference type="SMART" id="SM00499"/>
    </source>
</evidence>
<evidence type="ECO:0000313" key="5">
    <source>
        <dbReference type="EMBL" id="KAJ1698452.1"/>
    </source>
</evidence>
<dbReference type="PANTHER" id="PTHR34481">
    <property type="entry name" value="TRYPSIN/FACTOR XIIA INHIBITOR-RELATED"/>
    <property type="match status" value="1"/>
</dbReference>
<feature type="signal peptide" evidence="3">
    <location>
        <begin position="1"/>
        <end position="24"/>
    </location>
</feature>
<dbReference type="CDD" id="cd00261">
    <property type="entry name" value="AAI_SS"/>
    <property type="match status" value="1"/>
</dbReference>
<dbReference type="Proteomes" id="UP001151287">
    <property type="component" value="Unassembled WGS sequence"/>
</dbReference>
<reference evidence="5" key="1">
    <citation type="journal article" date="2022" name="Cell">
        <title>Repeat-based holocentromeres influence genome architecture and karyotype evolution.</title>
        <authorList>
            <person name="Hofstatter P.G."/>
            <person name="Thangavel G."/>
            <person name="Lux T."/>
            <person name="Neumann P."/>
            <person name="Vondrak T."/>
            <person name="Novak P."/>
            <person name="Zhang M."/>
            <person name="Costa L."/>
            <person name="Castellani M."/>
            <person name="Scott A."/>
            <person name="Toegelov H."/>
            <person name="Fuchs J."/>
            <person name="Mata-Sucre Y."/>
            <person name="Dias Y."/>
            <person name="Vanzela A.L.L."/>
            <person name="Huettel B."/>
            <person name="Almeida C.C.S."/>
            <person name="Simkova H."/>
            <person name="Souza G."/>
            <person name="Pedrosa-Harand A."/>
            <person name="Macas J."/>
            <person name="Mayer K.F.X."/>
            <person name="Houben A."/>
            <person name="Marques A."/>
        </authorList>
    </citation>
    <scope>NUCLEOTIDE SEQUENCE</scope>
    <source>
        <strain evidence="5">RhyBre1mFocal</strain>
    </source>
</reference>
<gene>
    <name evidence="5" type="ORF">LUZ63_006964</name>
</gene>
<feature type="domain" description="Bifunctional inhibitor/plant lipid transfer protein/seed storage helical" evidence="4">
    <location>
        <begin position="45"/>
        <end position="129"/>
    </location>
</feature>
<feature type="chain" id="PRO_5040495055" description="Bifunctional inhibitor/plant lipid transfer protein/seed storage helical domain-containing protein" evidence="3">
    <location>
        <begin position="25"/>
        <end position="137"/>
    </location>
</feature>
<dbReference type="GO" id="GO:0005576">
    <property type="term" value="C:extracellular region"/>
    <property type="evidence" value="ECO:0007669"/>
    <property type="project" value="UniProtKB-SubCell"/>
</dbReference>
<protein>
    <recommendedName>
        <fullName evidence="4">Bifunctional inhibitor/plant lipid transfer protein/seed storage helical domain-containing protein</fullName>
    </recommendedName>
</protein>
<dbReference type="Pfam" id="PF00234">
    <property type="entry name" value="Tryp_alpha_amyl"/>
    <property type="match status" value="1"/>
</dbReference>
<organism evidence="5 6">
    <name type="scientific">Rhynchospora breviuscula</name>
    <dbReference type="NCBI Taxonomy" id="2022672"/>
    <lineage>
        <taxon>Eukaryota</taxon>
        <taxon>Viridiplantae</taxon>
        <taxon>Streptophyta</taxon>
        <taxon>Embryophyta</taxon>
        <taxon>Tracheophyta</taxon>
        <taxon>Spermatophyta</taxon>
        <taxon>Magnoliopsida</taxon>
        <taxon>Liliopsida</taxon>
        <taxon>Poales</taxon>
        <taxon>Cyperaceae</taxon>
        <taxon>Cyperoideae</taxon>
        <taxon>Rhynchosporeae</taxon>
        <taxon>Rhynchospora</taxon>
    </lineage>
</organism>
<evidence type="ECO:0000256" key="3">
    <source>
        <dbReference type="SAM" id="SignalP"/>
    </source>
</evidence>
<evidence type="ECO:0000256" key="2">
    <source>
        <dbReference type="ARBA" id="ARBA00022525"/>
    </source>
</evidence>
<sequence length="137" mass="16334">MASALLSKLVAITVIYLMVASTTAQFDNPRERCRHEIQETELNSCKRFMMQKGRDMLMSFTNQSMRERCCMELQDISPYCRCDAIEEMMREMREEMEEERYKHGGHMSRRMMEMAERLPSMCHMSPGYCHMRGRSMY</sequence>
<keyword evidence="6" id="KW-1185">Reference proteome</keyword>
<dbReference type="InterPro" id="IPR036312">
    <property type="entry name" value="Bifun_inhib/LTP/seed_sf"/>
</dbReference>
<dbReference type="SUPFAM" id="SSF47699">
    <property type="entry name" value="Bifunctional inhibitor/lipid-transfer protein/seed storage 2S albumin"/>
    <property type="match status" value="1"/>
</dbReference>
<name>A0A9Q0CRJ4_9POAL</name>
<proteinExistence type="predicted"/>
<accession>A0A9Q0CRJ4</accession>
<dbReference type="SMART" id="SM00499">
    <property type="entry name" value="AAI"/>
    <property type="match status" value="1"/>
</dbReference>
<keyword evidence="2" id="KW-0964">Secreted</keyword>
<dbReference type="Gene3D" id="1.10.110.10">
    <property type="entry name" value="Plant lipid-transfer and hydrophobic proteins"/>
    <property type="match status" value="1"/>
</dbReference>
<dbReference type="PANTHER" id="PTHR34481:SF2">
    <property type="entry name" value="TRYPSIN_FACTOR XIIA INHIBITOR"/>
    <property type="match status" value="1"/>
</dbReference>
<dbReference type="EMBL" id="JAMQYH010000002">
    <property type="protein sequence ID" value="KAJ1698452.1"/>
    <property type="molecule type" value="Genomic_DNA"/>
</dbReference>
<dbReference type="OrthoDB" id="675647at2759"/>